<organism evidence="4 5">
    <name type="scientific">Mucilaginibacter angelicae</name>
    <dbReference type="NCBI Taxonomy" id="869718"/>
    <lineage>
        <taxon>Bacteria</taxon>
        <taxon>Pseudomonadati</taxon>
        <taxon>Bacteroidota</taxon>
        <taxon>Sphingobacteriia</taxon>
        <taxon>Sphingobacteriales</taxon>
        <taxon>Sphingobacteriaceae</taxon>
        <taxon>Mucilaginibacter</taxon>
    </lineage>
</organism>
<sequence length="281" mass="31246">MKLIRFGEIGRERPGVLIGEDHRIDLSSAFTDWNREFFQESGLESLRSLNLAGFPQIAANERWAACVARPGKVLCIGLNYSDHAAESGMPLPNEPIVFQKAANTVVGPYDHILIPRNSVKTDWEVELGIVIGKDARYLESIDEAKEYIAGYCIAHDVSEREFQLERGGQWTKGKSCDNFNPLGPFLLTEDEIQNVHDLKMSLSVNGVEKQNGNSSFMVFNCYYLVHYLSQFMTLEAGDLICTGTPPGVGLGMKPPEYLKSGDIVELSIEGLGRQRQVCKNA</sequence>
<dbReference type="InterPro" id="IPR051121">
    <property type="entry name" value="FAH"/>
</dbReference>
<dbReference type="SUPFAM" id="SSF56529">
    <property type="entry name" value="FAH"/>
    <property type="match status" value="1"/>
</dbReference>
<dbReference type="PANTHER" id="PTHR42796">
    <property type="entry name" value="FUMARYLACETOACETATE HYDROLASE DOMAIN-CONTAINING PROTEIN 2A-RELATED"/>
    <property type="match status" value="1"/>
</dbReference>
<dbReference type="PANTHER" id="PTHR42796:SF4">
    <property type="entry name" value="FUMARYLACETOACETATE HYDROLASE DOMAIN-CONTAINING PROTEIN 2A"/>
    <property type="match status" value="1"/>
</dbReference>
<keyword evidence="2" id="KW-0479">Metal-binding</keyword>
<dbReference type="GO" id="GO:0016787">
    <property type="term" value="F:hydrolase activity"/>
    <property type="evidence" value="ECO:0007669"/>
    <property type="project" value="UniProtKB-KW"/>
</dbReference>
<proteinExistence type="inferred from homology"/>
<keyword evidence="5" id="KW-1185">Reference proteome</keyword>
<evidence type="ECO:0000259" key="3">
    <source>
        <dbReference type="Pfam" id="PF01557"/>
    </source>
</evidence>
<evidence type="ECO:0000313" key="4">
    <source>
        <dbReference type="EMBL" id="MFC0512972.1"/>
    </source>
</evidence>
<comment type="similarity">
    <text evidence="1">Belongs to the FAH family.</text>
</comment>
<dbReference type="InterPro" id="IPR036663">
    <property type="entry name" value="Fumarylacetoacetase_C_sf"/>
</dbReference>
<comment type="caution">
    <text evidence="4">The sequence shown here is derived from an EMBL/GenBank/DDBJ whole genome shotgun (WGS) entry which is preliminary data.</text>
</comment>
<evidence type="ECO:0000256" key="2">
    <source>
        <dbReference type="ARBA" id="ARBA00022723"/>
    </source>
</evidence>
<accession>A0ABV6L134</accession>
<dbReference type="Pfam" id="PF01557">
    <property type="entry name" value="FAA_hydrolase"/>
    <property type="match status" value="1"/>
</dbReference>
<reference evidence="4 5" key="1">
    <citation type="submission" date="2024-09" db="EMBL/GenBank/DDBJ databases">
        <authorList>
            <person name="Sun Q."/>
            <person name="Mori K."/>
        </authorList>
    </citation>
    <scope>NUCLEOTIDE SEQUENCE [LARGE SCALE GENOMIC DNA]</scope>
    <source>
        <strain evidence="4 5">NCAIM B.02415</strain>
    </source>
</reference>
<name>A0ABV6L134_9SPHI</name>
<dbReference type="Proteomes" id="UP001589828">
    <property type="component" value="Unassembled WGS sequence"/>
</dbReference>
<gene>
    <name evidence="4" type="ORF">ACFFGT_02135</name>
</gene>
<feature type="domain" description="Fumarylacetoacetase-like C-terminal" evidence="3">
    <location>
        <begin position="72"/>
        <end position="276"/>
    </location>
</feature>
<protein>
    <submittedName>
        <fullName evidence="4">Fumarylacetoacetate hydrolase family protein</fullName>
    </submittedName>
</protein>
<evidence type="ECO:0000313" key="5">
    <source>
        <dbReference type="Proteomes" id="UP001589828"/>
    </source>
</evidence>
<dbReference type="EMBL" id="JBHLTS010000004">
    <property type="protein sequence ID" value="MFC0512972.1"/>
    <property type="molecule type" value="Genomic_DNA"/>
</dbReference>
<dbReference type="RefSeq" id="WP_377020847.1">
    <property type="nucleotide sequence ID" value="NZ_JBHLTS010000004.1"/>
</dbReference>
<dbReference type="InterPro" id="IPR011234">
    <property type="entry name" value="Fumarylacetoacetase-like_C"/>
</dbReference>
<keyword evidence="4" id="KW-0378">Hydrolase</keyword>
<dbReference type="Gene3D" id="3.90.850.10">
    <property type="entry name" value="Fumarylacetoacetase-like, C-terminal domain"/>
    <property type="match status" value="1"/>
</dbReference>
<evidence type="ECO:0000256" key="1">
    <source>
        <dbReference type="ARBA" id="ARBA00010211"/>
    </source>
</evidence>